<sequence length="221" mass="24310">MLANIHDSATLSYTSDDANCGYDQNTSNYDPNMSGYDQNTGGFDQNTAVFDQNNGYDQNIGGYDQNFGYDQTTTGNGDMNHYGFNHDLNNYAGSSYGSFNNQHQGYSNANFASSSNYNSGFPTANFASSSTFPAISIDKFQGLNLYVKNLDDSIDDDKLRNMFSEFGTISSCKFESKRRSCSSSSRPSFKALSQWNYVKQIGGSQENCGVCKWTNRGVGAD</sequence>
<dbReference type="Proteomes" id="UP000631114">
    <property type="component" value="Unassembled WGS sequence"/>
</dbReference>
<accession>A0A835LIF0</accession>
<evidence type="ECO:0000259" key="1">
    <source>
        <dbReference type="Pfam" id="PF00076"/>
    </source>
</evidence>
<dbReference type="Gene3D" id="3.30.70.330">
    <property type="match status" value="1"/>
</dbReference>
<dbReference type="InterPro" id="IPR035979">
    <property type="entry name" value="RBD_domain_sf"/>
</dbReference>
<protein>
    <recommendedName>
        <fullName evidence="1">RRM domain-containing protein</fullName>
    </recommendedName>
</protein>
<name>A0A835LIF0_9MAGN</name>
<evidence type="ECO:0000313" key="3">
    <source>
        <dbReference type="Proteomes" id="UP000631114"/>
    </source>
</evidence>
<dbReference type="InterPro" id="IPR012677">
    <property type="entry name" value="Nucleotide-bd_a/b_plait_sf"/>
</dbReference>
<dbReference type="GO" id="GO:0003723">
    <property type="term" value="F:RNA binding"/>
    <property type="evidence" value="ECO:0007669"/>
    <property type="project" value="InterPro"/>
</dbReference>
<dbReference type="EMBL" id="JADFTS010000008">
    <property type="protein sequence ID" value="KAF9593647.1"/>
    <property type="molecule type" value="Genomic_DNA"/>
</dbReference>
<dbReference type="InterPro" id="IPR000504">
    <property type="entry name" value="RRM_dom"/>
</dbReference>
<keyword evidence="3" id="KW-1185">Reference proteome</keyword>
<organism evidence="2 3">
    <name type="scientific">Coptis chinensis</name>
    <dbReference type="NCBI Taxonomy" id="261450"/>
    <lineage>
        <taxon>Eukaryota</taxon>
        <taxon>Viridiplantae</taxon>
        <taxon>Streptophyta</taxon>
        <taxon>Embryophyta</taxon>
        <taxon>Tracheophyta</taxon>
        <taxon>Spermatophyta</taxon>
        <taxon>Magnoliopsida</taxon>
        <taxon>Ranunculales</taxon>
        <taxon>Ranunculaceae</taxon>
        <taxon>Coptidoideae</taxon>
        <taxon>Coptis</taxon>
    </lineage>
</organism>
<evidence type="ECO:0000313" key="2">
    <source>
        <dbReference type="EMBL" id="KAF9593647.1"/>
    </source>
</evidence>
<feature type="domain" description="RRM" evidence="1">
    <location>
        <begin position="145"/>
        <end position="177"/>
    </location>
</feature>
<dbReference type="SUPFAM" id="SSF54928">
    <property type="entry name" value="RNA-binding domain, RBD"/>
    <property type="match status" value="1"/>
</dbReference>
<dbReference type="Pfam" id="PF00076">
    <property type="entry name" value="RRM_1"/>
    <property type="match status" value="1"/>
</dbReference>
<proteinExistence type="predicted"/>
<comment type="caution">
    <text evidence="2">The sequence shown here is derived from an EMBL/GenBank/DDBJ whole genome shotgun (WGS) entry which is preliminary data.</text>
</comment>
<dbReference type="OrthoDB" id="9832807at2759"/>
<reference evidence="2 3" key="1">
    <citation type="submission" date="2020-10" db="EMBL/GenBank/DDBJ databases">
        <title>The Coptis chinensis genome and diversification of protoberbering-type alkaloids.</title>
        <authorList>
            <person name="Wang B."/>
            <person name="Shu S."/>
            <person name="Song C."/>
            <person name="Liu Y."/>
        </authorList>
    </citation>
    <scope>NUCLEOTIDE SEQUENCE [LARGE SCALE GENOMIC DNA]</scope>
    <source>
        <strain evidence="2">HL-2020</strain>
        <tissue evidence="2">Leaf</tissue>
    </source>
</reference>
<dbReference type="AlphaFoldDB" id="A0A835LIF0"/>
<gene>
    <name evidence="2" type="ORF">IFM89_024464</name>
</gene>